<evidence type="ECO:0000313" key="1">
    <source>
        <dbReference type="EMBL" id="MFB5191204.1"/>
    </source>
</evidence>
<proteinExistence type="predicted"/>
<sequence length="49" mass="5859">MVSLLMFLPQMFRYFGMFQSFMGFVRPAWPFISRIWRRTPAVGGRLRTA</sequence>
<dbReference type="RefSeq" id="WP_275476654.1">
    <property type="nucleotide sequence ID" value="NZ_CP162940.1"/>
</dbReference>
<evidence type="ECO:0000313" key="2">
    <source>
        <dbReference type="Proteomes" id="UP001579974"/>
    </source>
</evidence>
<dbReference type="Proteomes" id="UP001579974">
    <property type="component" value="Unassembled WGS sequence"/>
</dbReference>
<reference evidence="1 2" key="1">
    <citation type="journal article" date="2024" name="Int. J. Mol. Sci.">
        <title>Exploration of Alicyclobacillus spp. Genome in Search of Antibiotic Resistance.</title>
        <authorList>
            <person name="Bucka-Kolendo J."/>
            <person name="Kiousi D.E."/>
            <person name="Dekowska A."/>
            <person name="Mikolajczuk-Szczyrba A."/>
            <person name="Karadedos D.M."/>
            <person name="Michael P."/>
            <person name="Galanis A."/>
            <person name="Sokolowska B."/>
        </authorList>
    </citation>
    <scope>NUCLEOTIDE SEQUENCE [LARGE SCALE GENOMIC DNA]</scope>
    <source>
        <strain evidence="1 2">KKP 3000</strain>
    </source>
</reference>
<accession>A0ABV5AG36</accession>
<organism evidence="1 2">
    <name type="scientific">Alicyclobacillus fastidiosus</name>
    <dbReference type="NCBI Taxonomy" id="392011"/>
    <lineage>
        <taxon>Bacteria</taxon>
        <taxon>Bacillati</taxon>
        <taxon>Bacillota</taxon>
        <taxon>Bacilli</taxon>
        <taxon>Bacillales</taxon>
        <taxon>Alicyclobacillaceae</taxon>
        <taxon>Alicyclobacillus</taxon>
    </lineage>
</organism>
<keyword evidence="2" id="KW-1185">Reference proteome</keyword>
<name>A0ABV5AG36_9BACL</name>
<dbReference type="EMBL" id="JBDXSU010000009">
    <property type="protein sequence ID" value="MFB5191204.1"/>
    <property type="molecule type" value="Genomic_DNA"/>
</dbReference>
<comment type="caution">
    <text evidence="1">The sequence shown here is derived from an EMBL/GenBank/DDBJ whole genome shotgun (WGS) entry which is preliminary data.</text>
</comment>
<gene>
    <name evidence="1" type="ORF">KKP3000_004708</name>
</gene>
<protein>
    <submittedName>
        <fullName evidence="1">Uncharacterized protein</fullName>
    </submittedName>
</protein>